<comment type="caution">
    <text evidence="5">The sequence shown here is derived from an EMBL/GenBank/DDBJ whole genome shotgun (WGS) entry which is preliminary data.</text>
</comment>
<reference evidence="5 6" key="1">
    <citation type="journal article" date="2016" name="Nat. Commun.">
        <title>Thousands of microbial genomes shed light on interconnected biogeochemical processes in an aquifer system.</title>
        <authorList>
            <person name="Anantharaman K."/>
            <person name="Brown C.T."/>
            <person name="Hug L.A."/>
            <person name="Sharon I."/>
            <person name="Castelle C.J."/>
            <person name="Probst A.J."/>
            <person name="Thomas B.C."/>
            <person name="Singh A."/>
            <person name="Wilkins M.J."/>
            <person name="Karaoz U."/>
            <person name="Brodie E.L."/>
            <person name="Williams K.H."/>
            <person name="Hubbard S.S."/>
            <person name="Banfield J.F."/>
        </authorList>
    </citation>
    <scope>NUCLEOTIDE SEQUENCE [LARGE SCALE GENOMIC DNA]</scope>
</reference>
<dbReference type="GO" id="GO:0003984">
    <property type="term" value="F:acetolactate synthase activity"/>
    <property type="evidence" value="ECO:0007669"/>
    <property type="project" value="UniProtKB-EC"/>
</dbReference>
<evidence type="ECO:0000256" key="2">
    <source>
        <dbReference type="ARBA" id="ARBA00013145"/>
    </source>
</evidence>
<dbReference type="Pfam" id="PF22629">
    <property type="entry name" value="ACT_AHAS_ss"/>
    <property type="match status" value="1"/>
</dbReference>
<comment type="catalytic activity">
    <reaction evidence="3">
        <text>2 pyruvate + H(+) = (2S)-2-acetolactate + CO2</text>
        <dbReference type="Rhea" id="RHEA:25249"/>
        <dbReference type="ChEBI" id="CHEBI:15361"/>
        <dbReference type="ChEBI" id="CHEBI:15378"/>
        <dbReference type="ChEBI" id="CHEBI:16526"/>
        <dbReference type="ChEBI" id="CHEBI:58476"/>
        <dbReference type="EC" id="2.2.1.6"/>
    </reaction>
</comment>
<dbReference type="PROSITE" id="PS51671">
    <property type="entry name" value="ACT"/>
    <property type="match status" value="1"/>
</dbReference>
<evidence type="ECO:0000256" key="1">
    <source>
        <dbReference type="ARBA" id="ARBA00011744"/>
    </source>
</evidence>
<evidence type="ECO:0000313" key="6">
    <source>
        <dbReference type="Proteomes" id="UP000178042"/>
    </source>
</evidence>
<feature type="domain" description="ACT" evidence="4">
    <location>
        <begin position="4"/>
        <end position="79"/>
    </location>
</feature>
<dbReference type="GO" id="GO:1990610">
    <property type="term" value="F:acetolactate synthase regulator activity"/>
    <property type="evidence" value="ECO:0007669"/>
    <property type="project" value="InterPro"/>
</dbReference>
<dbReference type="PANTHER" id="PTHR30239">
    <property type="entry name" value="ACETOLACTATE SYNTHASE SMALL SUBUNIT"/>
    <property type="match status" value="1"/>
</dbReference>
<dbReference type="GO" id="GO:0009099">
    <property type="term" value="P:L-valine biosynthetic process"/>
    <property type="evidence" value="ECO:0007669"/>
    <property type="project" value="TreeGrafter"/>
</dbReference>
<dbReference type="InterPro" id="IPR002912">
    <property type="entry name" value="ACT_dom"/>
</dbReference>
<evidence type="ECO:0000313" key="5">
    <source>
        <dbReference type="EMBL" id="OGG59587.1"/>
    </source>
</evidence>
<name>A0A1F6DE43_9BACT</name>
<dbReference type="GO" id="GO:0005829">
    <property type="term" value="C:cytosol"/>
    <property type="evidence" value="ECO:0007669"/>
    <property type="project" value="TreeGrafter"/>
</dbReference>
<dbReference type="PANTHER" id="PTHR30239:SF0">
    <property type="entry name" value="ACETOLACTATE SYNTHASE SMALL SUBUNIT 1, CHLOROPLASTIC"/>
    <property type="match status" value="1"/>
</dbReference>
<dbReference type="EC" id="2.2.1.6" evidence="2"/>
<proteinExistence type="predicted"/>
<dbReference type="SUPFAM" id="SSF55021">
    <property type="entry name" value="ACT-like"/>
    <property type="match status" value="1"/>
</dbReference>
<organism evidence="5 6">
    <name type="scientific">Candidatus Kaiserbacteria bacterium RIFCSPHIGHO2_02_FULL_49_16</name>
    <dbReference type="NCBI Taxonomy" id="1798490"/>
    <lineage>
        <taxon>Bacteria</taxon>
        <taxon>Candidatus Kaiseribacteriota</taxon>
    </lineage>
</organism>
<dbReference type="AlphaFoldDB" id="A0A1F6DE43"/>
<dbReference type="Gene3D" id="3.30.70.260">
    <property type="match status" value="1"/>
</dbReference>
<dbReference type="InterPro" id="IPR054480">
    <property type="entry name" value="AHAS_small-like_ACT"/>
</dbReference>
<evidence type="ECO:0000259" key="4">
    <source>
        <dbReference type="PROSITE" id="PS51671"/>
    </source>
</evidence>
<dbReference type="InterPro" id="IPR004789">
    <property type="entry name" value="Acetalactate_synth_ssu"/>
</dbReference>
<protein>
    <recommendedName>
        <fullName evidence="2">acetolactate synthase</fullName>
        <ecNumber evidence="2">2.2.1.6</ecNumber>
    </recommendedName>
</protein>
<accession>A0A1F6DE43</accession>
<comment type="subunit">
    <text evidence="1">Dimer of large and small chains.</text>
</comment>
<sequence length="80" mass="9363">MKYVLTIKSENAPGTLYRIAGLLLRKKINIESLHVKEVDRKKHISHFTIEIFLSTHLMAKLIKQIDRVVEVTHAEYHRAQ</sequence>
<dbReference type="GO" id="GO:0009097">
    <property type="term" value="P:isoleucine biosynthetic process"/>
    <property type="evidence" value="ECO:0007669"/>
    <property type="project" value="TreeGrafter"/>
</dbReference>
<dbReference type="InterPro" id="IPR045865">
    <property type="entry name" value="ACT-like_dom_sf"/>
</dbReference>
<evidence type="ECO:0000256" key="3">
    <source>
        <dbReference type="ARBA" id="ARBA00048670"/>
    </source>
</evidence>
<dbReference type="Proteomes" id="UP000178042">
    <property type="component" value="Unassembled WGS sequence"/>
</dbReference>
<gene>
    <name evidence="5" type="ORF">A3C86_03930</name>
</gene>
<dbReference type="EMBL" id="MFLD01000024">
    <property type="protein sequence ID" value="OGG59587.1"/>
    <property type="molecule type" value="Genomic_DNA"/>
</dbReference>